<dbReference type="SUPFAM" id="SSF51230">
    <property type="entry name" value="Single hybrid motif"/>
    <property type="match status" value="1"/>
</dbReference>
<dbReference type="EMBL" id="QRGA01000019">
    <property type="protein sequence ID" value="RDU95491.1"/>
    <property type="molecule type" value="Genomic_DNA"/>
</dbReference>
<keyword evidence="7" id="KW-1185">Reference proteome</keyword>
<dbReference type="InterPro" id="IPR050739">
    <property type="entry name" value="MFP"/>
</dbReference>
<reference evidence="6 7" key="1">
    <citation type="submission" date="2018-08" db="EMBL/GenBank/DDBJ databases">
        <title>Paraburkholderia sp. DHOM06 isolated from forest soil.</title>
        <authorList>
            <person name="Gao Z.-H."/>
            <person name="Qiu L.-H."/>
        </authorList>
    </citation>
    <scope>NUCLEOTIDE SEQUENCE [LARGE SCALE GENOMIC DNA]</scope>
    <source>
        <strain evidence="6 7">DHOM06</strain>
    </source>
</reference>
<comment type="caution">
    <text evidence="6">The sequence shown here is derived from an EMBL/GenBank/DDBJ whole genome shotgun (WGS) entry which is preliminary data.</text>
</comment>
<keyword evidence="3 5" id="KW-1133">Transmembrane helix</keyword>
<protein>
    <submittedName>
        <fullName evidence="6">NHLP bacteriocin system secretion protein</fullName>
    </submittedName>
</protein>
<accession>A0A3D8JSU9</accession>
<evidence type="ECO:0000256" key="2">
    <source>
        <dbReference type="ARBA" id="ARBA00022692"/>
    </source>
</evidence>
<name>A0A3D8JSU9_9BURK</name>
<dbReference type="SUPFAM" id="SSF111369">
    <property type="entry name" value="HlyD-like secretion proteins"/>
    <property type="match status" value="1"/>
</dbReference>
<dbReference type="InterPro" id="IPR011053">
    <property type="entry name" value="Single_hybrid_motif"/>
</dbReference>
<organism evidence="6 7">
    <name type="scientific">Trinickia dinghuensis</name>
    <dbReference type="NCBI Taxonomy" id="2291023"/>
    <lineage>
        <taxon>Bacteria</taxon>
        <taxon>Pseudomonadati</taxon>
        <taxon>Pseudomonadota</taxon>
        <taxon>Betaproteobacteria</taxon>
        <taxon>Burkholderiales</taxon>
        <taxon>Burkholderiaceae</taxon>
        <taxon>Trinickia</taxon>
    </lineage>
</organism>
<dbReference type="Gene3D" id="2.40.50.100">
    <property type="match status" value="1"/>
</dbReference>
<dbReference type="PANTHER" id="PTHR30386:SF26">
    <property type="entry name" value="TRANSPORT PROTEIN COMB"/>
    <property type="match status" value="1"/>
</dbReference>
<dbReference type="AlphaFoldDB" id="A0A3D8JSU9"/>
<dbReference type="OrthoDB" id="8439633at2"/>
<feature type="transmembrane region" description="Helical" evidence="5">
    <location>
        <begin position="31"/>
        <end position="51"/>
    </location>
</feature>
<dbReference type="NCBIfam" id="TIGR03794">
    <property type="entry name" value="NHLM_micro_HlyD"/>
    <property type="match status" value="1"/>
</dbReference>
<dbReference type="RefSeq" id="WP_115536948.1">
    <property type="nucleotide sequence ID" value="NZ_QRGA01000019.1"/>
</dbReference>
<dbReference type="Proteomes" id="UP000256838">
    <property type="component" value="Unassembled WGS sequence"/>
</dbReference>
<evidence type="ECO:0000256" key="1">
    <source>
        <dbReference type="ARBA" id="ARBA00004167"/>
    </source>
</evidence>
<evidence type="ECO:0000313" key="6">
    <source>
        <dbReference type="EMBL" id="RDU95491.1"/>
    </source>
</evidence>
<gene>
    <name evidence="6" type="ORF">DWV00_28410</name>
</gene>
<comment type="subcellular location">
    <subcellularLocation>
        <location evidence="1">Membrane</location>
        <topology evidence="1">Single-pass membrane protein</topology>
    </subcellularLocation>
</comment>
<proteinExistence type="predicted"/>
<evidence type="ECO:0000313" key="7">
    <source>
        <dbReference type="Proteomes" id="UP000256838"/>
    </source>
</evidence>
<keyword evidence="4 5" id="KW-0472">Membrane</keyword>
<sequence length="332" mass="35480">MPSPLFRDAALQNLASPEQLDQVIRITRPRAWIALLILGLVLVAVFSWSLLGSLPSTIQGQGLLIRQGGTYNIVATGGGVLTAFDGLQPGQAVHKGQVLAGIAQPLLTHQRDAARTELRQLEMERDGMEKRQPSDPLIPEFDARILSARHRLDDVTAQLSLNDKVVSPYDGVVVEVLANQGDVVAANQPLLSVEGAQRSLEALIYVPPRSEAAAIRPGMAVQLSPATARKERYGYLAGKVRSVSKYPSTERGMLAVVDNPGLVRQLSSDGPPVAVTVDLIPDATTRSGYRWSSRAASELDLNSGTLASASVTVEVQKPISLVIPLLKRAGGL</sequence>
<evidence type="ECO:0000256" key="4">
    <source>
        <dbReference type="ARBA" id="ARBA00023136"/>
    </source>
</evidence>
<evidence type="ECO:0000256" key="5">
    <source>
        <dbReference type="SAM" id="Phobius"/>
    </source>
</evidence>
<dbReference type="PANTHER" id="PTHR30386">
    <property type="entry name" value="MEMBRANE FUSION SUBUNIT OF EMRAB-TOLC MULTIDRUG EFFLUX PUMP"/>
    <property type="match status" value="1"/>
</dbReference>
<dbReference type="InterPro" id="IPR022275">
    <property type="entry name" value="NHPM_bacteriocin_SS_HylD"/>
</dbReference>
<keyword evidence="2 5" id="KW-0812">Transmembrane</keyword>
<evidence type="ECO:0000256" key="3">
    <source>
        <dbReference type="ARBA" id="ARBA00022989"/>
    </source>
</evidence>
<dbReference type="GO" id="GO:0016020">
    <property type="term" value="C:membrane"/>
    <property type="evidence" value="ECO:0007669"/>
    <property type="project" value="UniProtKB-SubCell"/>
</dbReference>